<feature type="signal peptide" evidence="7">
    <location>
        <begin position="1"/>
        <end position="19"/>
    </location>
</feature>
<feature type="chain" id="PRO_5035322179" evidence="7">
    <location>
        <begin position="20"/>
        <end position="198"/>
    </location>
</feature>
<keyword evidence="5" id="KW-1015">Disulfide bond</keyword>
<dbReference type="EMBL" id="QNUK01000094">
    <property type="protein sequence ID" value="KAF5902269.1"/>
    <property type="molecule type" value="Genomic_DNA"/>
</dbReference>
<evidence type="ECO:0000256" key="3">
    <source>
        <dbReference type="ARBA" id="ARBA00022525"/>
    </source>
</evidence>
<evidence type="ECO:0000256" key="5">
    <source>
        <dbReference type="ARBA" id="ARBA00023157"/>
    </source>
</evidence>
<sequence length="198" mass="22226">MRLCGNLAVFLLLVWLAAGEKRMGRKKDETKDGVVFRGNFSAQAGERCTWTVTKEKTQYTLNVTCLAMRKGKPRSGYGCEYTGEPALCPAFRSKPGAFWRQISRALKQSKRRLCADPHATLRARACKRATADAHFRFLKPYKEITLTTPALRAEPPEDTPTTACTRRADHRELAQEKCGIAWGTVCNFLFSMVQNGDC</sequence>
<dbReference type="InterPro" id="IPR010510">
    <property type="entry name" value="FGF1-bd"/>
</dbReference>
<proteinExistence type="inferred from homology"/>
<evidence type="ECO:0000256" key="2">
    <source>
        <dbReference type="ARBA" id="ARBA00008326"/>
    </source>
</evidence>
<name>A0A8J4U1X2_CLAMG</name>
<evidence type="ECO:0000256" key="7">
    <source>
        <dbReference type="SAM" id="SignalP"/>
    </source>
</evidence>
<organism evidence="8 9">
    <name type="scientific">Clarias magur</name>
    <name type="common">Asian catfish</name>
    <name type="synonym">Macropteronotus magur</name>
    <dbReference type="NCBI Taxonomy" id="1594786"/>
    <lineage>
        <taxon>Eukaryota</taxon>
        <taxon>Metazoa</taxon>
        <taxon>Chordata</taxon>
        <taxon>Craniata</taxon>
        <taxon>Vertebrata</taxon>
        <taxon>Euteleostomi</taxon>
        <taxon>Actinopterygii</taxon>
        <taxon>Neopterygii</taxon>
        <taxon>Teleostei</taxon>
        <taxon>Ostariophysi</taxon>
        <taxon>Siluriformes</taxon>
        <taxon>Clariidae</taxon>
        <taxon>Clarias</taxon>
    </lineage>
</organism>
<reference evidence="8" key="1">
    <citation type="submission" date="2020-07" db="EMBL/GenBank/DDBJ databases">
        <title>Clarias magur genome sequencing, assembly and annotation.</title>
        <authorList>
            <person name="Kushwaha B."/>
            <person name="Kumar R."/>
            <person name="Das P."/>
            <person name="Joshi C.G."/>
            <person name="Kumar D."/>
            <person name="Nagpure N.S."/>
            <person name="Pandey M."/>
            <person name="Agarwal S."/>
            <person name="Srivastava S."/>
            <person name="Singh M."/>
            <person name="Sahoo L."/>
            <person name="Jayasankar P."/>
            <person name="Meher P.K."/>
            <person name="Koringa P.G."/>
            <person name="Iquebal M.A."/>
            <person name="Das S.P."/>
            <person name="Bit A."/>
            <person name="Patnaik S."/>
            <person name="Patel N."/>
            <person name="Shah T.M."/>
            <person name="Hinsu A."/>
            <person name="Jena J.K."/>
        </authorList>
    </citation>
    <scope>NUCLEOTIDE SEQUENCE</scope>
    <source>
        <strain evidence="8">CIFAMagur01</strain>
        <tissue evidence="8">Testis</tissue>
    </source>
</reference>
<dbReference type="Proteomes" id="UP000727407">
    <property type="component" value="Unassembled WGS sequence"/>
</dbReference>
<keyword evidence="4 7" id="KW-0732">Signal</keyword>
<comment type="similarity">
    <text evidence="2">Belongs to the fibroblast growth factor-binding protein family.</text>
</comment>
<evidence type="ECO:0000256" key="1">
    <source>
        <dbReference type="ARBA" id="ARBA00004613"/>
    </source>
</evidence>
<dbReference type="Pfam" id="PF06473">
    <property type="entry name" value="FGF-BP1"/>
    <property type="match status" value="1"/>
</dbReference>
<evidence type="ECO:0000313" key="8">
    <source>
        <dbReference type="EMBL" id="KAF5902269.1"/>
    </source>
</evidence>
<dbReference type="PANTHER" id="PTHR15258">
    <property type="entry name" value="FGF BINDING PROTEIN-RELATED"/>
    <property type="match status" value="1"/>
</dbReference>
<comment type="subcellular location">
    <subcellularLocation>
        <location evidence="1">Secreted</location>
    </subcellularLocation>
</comment>
<dbReference type="AlphaFoldDB" id="A0A8J4U1X2"/>
<dbReference type="GO" id="GO:0007267">
    <property type="term" value="P:cell-cell signaling"/>
    <property type="evidence" value="ECO:0007669"/>
    <property type="project" value="TreeGrafter"/>
</dbReference>
<dbReference type="OrthoDB" id="8875908at2759"/>
<dbReference type="GO" id="GO:0005576">
    <property type="term" value="C:extracellular region"/>
    <property type="evidence" value="ECO:0007669"/>
    <property type="project" value="UniProtKB-SubCell"/>
</dbReference>
<evidence type="ECO:0000313" key="9">
    <source>
        <dbReference type="Proteomes" id="UP000727407"/>
    </source>
</evidence>
<keyword evidence="3" id="KW-0964">Secreted</keyword>
<comment type="caution">
    <text evidence="8">The sequence shown here is derived from an EMBL/GenBank/DDBJ whole genome shotgun (WGS) entry which is preliminary data.</text>
</comment>
<evidence type="ECO:0000256" key="4">
    <source>
        <dbReference type="ARBA" id="ARBA00022729"/>
    </source>
</evidence>
<keyword evidence="9" id="KW-1185">Reference proteome</keyword>
<keyword evidence="6" id="KW-0340">Growth factor binding</keyword>
<dbReference type="GO" id="GO:0019838">
    <property type="term" value="F:growth factor binding"/>
    <property type="evidence" value="ECO:0007669"/>
    <property type="project" value="UniProtKB-KW"/>
</dbReference>
<accession>A0A8J4U1X2</accession>
<evidence type="ECO:0000256" key="6">
    <source>
        <dbReference type="ARBA" id="ARBA00023183"/>
    </source>
</evidence>
<gene>
    <name evidence="8" type="primary">fgfbp1b</name>
    <name evidence="8" type="ORF">DAT39_008038</name>
</gene>
<protein>
    <submittedName>
        <fullName evidence="8">Fibroblast growth factor-binding protein 1-like</fullName>
    </submittedName>
</protein>